<dbReference type="SUPFAM" id="SSF51182">
    <property type="entry name" value="RmlC-like cupins"/>
    <property type="match status" value="1"/>
</dbReference>
<keyword evidence="6 7" id="KW-0464">Manganese</keyword>
<dbReference type="InterPro" id="IPR011051">
    <property type="entry name" value="RmlC_Cupin_sf"/>
</dbReference>
<evidence type="ECO:0000256" key="6">
    <source>
        <dbReference type="ARBA" id="ARBA00023211"/>
    </source>
</evidence>
<name>A0AAW2PVD0_9LAMI</name>
<dbReference type="PANTHER" id="PTHR31238">
    <property type="entry name" value="GERMIN-LIKE PROTEIN SUBFAMILY 3 MEMBER 3"/>
    <property type="match status" value="1"/>
</dbReference>
<evidence type="ECO:0000259" key="12">
    <source>
        <dbReference type="SMART" id="SM00835"/>
    </source>
</evidence>
<feature type="domain" description="Cupin type-1" evidence="12">
    <location>
        <begin position="91"/>
        <end position="225"/>
    </location>
</feature>
<feature type="binding site" evidence="8">
    <location>
        <position position="130"/>
    </location>
    <ligand>
        <name>Mn(2+)</name>
        <dbReference type="ChEBI" id="CHEBI:29035"/>
    </ligand>
</feature>
<evidence type="ECO:0000313" key="13">
    <source>
        <dbReference type="EMBL" id="KAL0359432.1"/>
    </source>
</evidence>
<dbReference type="Gene3D" id="2.60.120.10">
    <property type="entry name" value="Jelly Rolls"/>
    <property type="match status" value="1"/>
</dbReference>
<dbReference type="GO" id="GO:0048046">
    <property type="term" value="C:apoplast"/>
    <property type="evidence" value="ECO:0007669"/>
    <property type="project" value="UniProtKB-SubCell"/>
</dbReference>
<dbReference type="SMART" id="SM00835">
    <property type="entry name" value="Cupin_1"/>
    <property type="match status" value="1"/>
</dbReference>
<keyword evidence="9" id="KW-1015">Disulfide bond</keyword>
<gene>
    <name evidence="13" type="ORF">Sangu_0792600</name>
</gene>
<keyword evidence="5 7" id="KW-0479">Metal-binding</keyword>
<evidence type="ECO:0000256" key="9">
    <source>
        <dbReference type="PIRSR" id="PIRSR601929-3"/>
    </source>
</evidence>
<dbReference type="GO" id="GO:0030145">
    <property type="term" value="F:manganese ion binding"/>
    <property type="evidence" value="ECO:0007669"/>
    <property type="project" value="UniProtKB-UniRule"/>
</dbReference>
<accession>A0AAW2PVD0</accession>
<keyword evidence="10" id="KW-0732">Signal</keyword>
<dbReference type="InterPro" id="IPR014710">
    <property type="entry name" value="RmlC-like_jellyroll"/>
</dbReference>
<evidence type="ECO:0000256" key="11">
    <source>
        <dbReference type="SAM" id="MobiDB-lite"/>
    </source>
</evidence>
<sequence length="231" mass="25478">MAKILIFSILALSFFCITIAFGPIPLQDLCVADPQALVRIQHIFNCIDALNYHDKTQWTAVQGPCSSESRRFLLQRATCTWKHQEPLRRSLNLNDCRPSSRAQHSRPVTSPPGFGPKWVRPTSLPPRATEILTVLQGSLEVGFITSYPDNKHLSKVLNQGDAFVVPVGLLHYQRNVGKGNTVVLAAVNSQNAGINVVPKGIFGAKPAINSDYLARAFLLNKNIVEQLQAKV</sequence>
<protein>
    <recommendedName>
        <fullName evidence="10">Germin-like protein</fullName>
    </recommendedName>
</protein>
<reference evidence="13" key="2">
    <citation type="journal article" date="2024" name="Plant">
        <title>Genomic evolution and insights into agronomic trait innovations of Sesamum species.</title>
        <authorList>
            <person name="Miao H."/>
            <person name="Wang L."/>
            <person name="Qu L."/>
            <person name="Liu H."/>
            <person name="Sun Y."/>
            <person name="Le M."/>
            <person name="Wang Q."/>
            <person name="Wei S."/>
            <person name="Zheng Y."/>
            <person name="Lin W."/>
            <person name="Duan Y."/>
            <person name="Cao H."/>
            <person name="Xiong S."/>
            <person name="Wang X."/>
            <person name="Wei L."/>
            <person name="Li C."/>
            <person name="Ma Q."/>
            <person name="Ju M."/>
            <person name="Zhao R."/>
            <person name="Li G."/>
            <person name="Mu C."/>
            <person name="Tian Q."/>
            <person name="Mei H."/>
            <person name="Zhang T."/>
            <person name="Gao T."/>
            <person name="Zhang H."/>
        </authorList>
    </citation>
    <scope>NUCLEOTIDE SEQUENCE</scope>
    <source>
        <strain evidence="13">G01</strain>
    </source>
</reference>
<reference evidence="13" key="1">
    <citation type="submission" date="2020-06" db="EMBL/GenBank/DDBJ databases">
        <authorList>
            <person name="Li T."/>
            <person name="Hu X."/>
            <person name="Zhang T."/>
            <person name="Song X."/>
            <person name="Zhang H."/>
            <person name="Dai N."/>
            <person name="Sheng W."/>
            <person name="Hou X."/>
            <person name="Wei L."/>
        </authorList>
    </citation>
    <scope>NUCLEOTIDE SEQUENCE</scope>
    <source>
        <strain evidence="13">G01</strain>
        <tissue evidence="13">Leaf</tissue>
    </source>
</reference>
<organism evidence="13">
    <name type="scientific">Sesamum angustifolium</name>
    <dbReference type="NCBI Taxonomy" id="2727405"/>
    <lineage>
        <taxon>Eukaryota</taxon>
        <taxon>Viridiplantae</taxon>
        <taxon>Streptophyta</taxon>
        <taxon>Embryophyta</taxon>
        <taxon>Tracheophyta</taxon>
        <taxon>Spermatophyta</taxon>
        <taxon>Magnoliopsida</taxon>
        <taxon>eudicotyledons</taxon>
        <taxon>Gunneridae</taxon>
        <taxon>Pentapetalae</taxon>
        <taxon>asterids</taxon>
        <taxon>lamiids</taxon>
        <taxon>Lamiales</taxon>
        <taxon>Pedaliaceae</taxon>
        <taxon>Sesamum</taxon>
    </lineage>
</organism>
<evidence type="ECO:0000256" key="4">
    <source>
        <dbReference type="ARBA" id="ARBA00022525"/>
    </source>
</evidence>
<comment type="caution">
    <text evidence="13">The sequence shown here is derived from an EMBL/GenBank/DDBJ whole genome shotgun (WGS) entry which is preliminary data.</text>
</comment>
<dbReference type="Pfam" id="PF00190">
    <property type="entry name" value="Cupin_1"/>
    <property type="match status" value="1"/>
</dbReference>
<feature type="region of interest" description="Disordered" evidence="11">
    <location>
        <begin position="95"/>
        <end position="119"/>
    </location>
</feature>
<feature type="binding site" evidence="8">
    <location>
        <position position="171"/>
    </location>
    <ligand>
        <name>Mn(2+)</name>
        <dbReference type="ChEBI" id="CHEBI:29035"/>
    </ligand>
</feature>
<dbReference type="AlphaFoldDB" id="A0AAW2PVD0"/>
<keyword evidence="4 10" id="KW-0964">Secreted</keyword>
<evidence type="ECO:0000256" key="2">
    <source>
        <dbReference type="ARBA" id="ARBA00007456"/>
    </source>
</evidence>
<comment type="subcellular location">
    <subcellularLocation>
        <location evidence="1 10">Secreted</location>
        <location evidence="1 10">Extracellular space</location>
        <location evidence="1 10">Apoplast</location>
    </subcellularLocation>
</comment>
<feature type="signal peptide" evidence="10">
    <location>
        <begin position="1"/>
        <end position="20"/>
    </location>
</feature>
<dbReference type="EMBL" id="JACGWK010000004">
    <property type="protein sequence ID" value="KAL0359432.1"/>
    <property type="molecule type" value="Genomic_DNA"/>
</dbReference>
<evidence type="ECO:0000256" key="10">
    <source>
        <dbReference type="RuleBase" id="RU366015"/>
    </source>
</evidence>
<evidence type="ECO:0000256" key="1">
    <source>
        <dbReference type="ARBA" id="ARBA00004271"/>
    </source>
</evidence>
<dbReference type="InterPro" id="IPR006045">
    <property type="entry name" value="Cupin_1"/>
</dbReference>
<feature type="binding site" evidence="7">
    <location>
        <position position="130"/>
    </location>
    <ligand>
        <name>oxalate</name>
        <dbReference type="ChEBI" id="CHEBI:30623"/>
    </ligand>
</feature>
<comment type="similarity">
    <text evidence="2 10">Belongs to the germin family.</text>
</comment>
<dbReference type="InterPro" id="IPR001929">
    <property type="entry name" value="Germin"/>
</dbReference>
<keyword evidence="3 10" id="KW-0052">Apoplast</keyword>
<proteinExistence type="inferred from homology"/>
<dbReference type="PRINTS" id="PR00325">
    <property type="entry name" value="GERMIN"/>
</dbReference>
<evidence type="ECO:0000256" key="3">
    <source>
        <dbReference type="ARBA" id="ARBA00022523"/>
    </source>
</evidence>
<feature type="chain" id="PRO_5043091213" description="Germin-like protein" evidence="10">
    <location>
        <begin position="21"/>
        <end position="231"/>
    </location>
</feature>
<feature type="disulfide bond" evidence="9">
    <location>
        <begin position="30"/>
        <end position="46"/>
    </location>
</feature>
<evidence type="ECO:0000256" key="7">
    <source>
        <dbReference type="PIRSR" id="PIRSR601929-1"/>
    </source>
</evidence>
<evidence type="ECO:0000256" key="8">
    <source>
        <dbReference type="PIRSR" id="PIRSR601929-2"/>
    </source>
</evidence>
<evidence type="ECO:0000256" key="5">
    <source>
        <dbReference type="ARBA" id="ARBA00022723"/>
    </source>
</evidence>